<reference evidence="12 13" key="1">
    <citation type="journal article" date="2015" name="Stand. Genomic Sci.">
        <title>Genomic Encyclopedia of Bacterial and Archaeal Type Strains, Phase III: the genomes of soil and plant-associated and newly described type strains.</title>
        <authorList>
            <person name="Whitman W.B."/>
            <person name="Woyke T."/>
            <person name="Klenk H.P."/>
            <person name="Zhou Y."/>
            <person name="Lilburn T.G."/>
            <person name="Beck B.J."/>
            <person name="De Vos P."/>
            <person name="Vandamme P."/>
            <person name="Eisen J.A."/>
            <person name="Garrity G."/>
            <person name="Hugenholtz P."/>
            <person name="Kyrpides N.C."/>
        </authorList>
    </citation>
    <scope>NUCLEOTIDE SEQUENCE [LARGE SCALE GENOMIC DNA]</scope>
    <source>
        <strain evidence="12 13">CGMCC 1.6858</strain>
    </source>
</reference>
<dbReference type="EC" id="7.2.2.12" evidence="8"/>
<dbReference type="PANTHER" id="PTHR48085:SF5">
    <property type="entry name" value="CADMIUM_ZINC-TRANSPORTING ATPASE HMA4-RELATED"/>
    <property type="match status" value="1"/>
</dbReference>
<keyword evidence="10" id="KW-1003">Cell membrane</keyword>
<dbReference type="InterPro" id="IPR023214">
    <property type="entry name" value="HAD_sf"/>
</dbReference>
<dbReference type="Gene3D" id="2.70.150.10">
    <property type="entry name" value="Calcium-transporting ATPase, cytoplasmic transduction domain A"/>
    <property type="match status" value="1"/>
</dbReference>
<keyword evidence="13" id="KW-1185">Reference proteome</keyword>
<dbReference type="PANTHER" id="PTHR48085">
    <property type="entry name" value="CADMIUM/ZINC-TRANSPORTING ATPASE HMA2-RELATED"/>
    <property type="match status" value="1"/>
</dbReference>
<dbReference type="SUPFAM" id="SSF81653">
    <property type="entry name" value="Calcium ATPase, transduction domain A"/>
    <property type="match status" value="1"/>
</dbReference>
<evidence type="ECO:0000313" key="12">
    <source>
        <dbReference type="EMBL" id="TWI55541.1"/>
    </source>
</evidence>
<evidence type="ECO:0000313" key="13">
    <source>
        <dbReference type="Proteomes" id="UP000316905"/>
    </source>
</evidence>
<dbReference type="Proteomes" id="UP000316905">
    <property type="component" value="Unassembled WGS sequence"/>
</dbReference>
<dbReference type="NCBIfam" id="TIGR01494">
    <property type="entry name" value="ATPase_P-type"/>
    <property type="match status" value="1"/>
</dbReference>
<keyword evidence="5" id="KW-1278">Translocase</keyword>
<dbReference type="EMBL" id="VLKY01000004">
    <property type="protein sequence ID" value="TWI55541.1"/>
    <property type="molecule type" value="Genomic_DNA"/>
</dbReference>
<evidence type="ECO:0000256" key="8">
    <source>
        <dbReference type="ARBA" id="ARBA00039097"/>
    </source>
</evidence>
<keyword evidence="4 10" id="KW-0479">Metal-binding</keyword>
<feature type="transmembrane region" description="Helical" evidence="10">
    <location>
        <begin position="362"/>
        <end position="383"/>
    </location>
</feature>
<dbReference type="GO" id="GO:0015086">
    <property type="term" value="F:cadmium ion transmembrane transporter activity"/>
    <property type="evidence" value="ECO:0007669"/>
    <property type="project" value="TreeGrafter"/>
</dbReference>
<dbReference type="OrthoDB" id="9814270at2"/>
<keyword evidence="7 10" id="KW-0472">Membrane</keyword>
<dbReference type="Gene3D" id="3.30.70.100">
    <property type="match status" value="1"/>
</dbReference>
<feature type="transmembrane region" description="Helical" evidence="10">
    <location>
        <begin position="160"/>
        <end position="177"/>
    </location>
</feature>
<evidence type="ECO:0000256" key="4">
    <source>
        <dbReference type="ARBA" id="ARBA00022723"/>
    </source>
</evidence>
<dbReference type="Gene3D" id="3.40.1110.10">
    <property type="entry name" value="Calcium-transporting ATPase, cytoplasmic domain N"/>
    <property type="match status" value="1"/>
</dbReference>
<sequence>MVHESSCCGPKPSSCCEPQEKTCCGSHSGPSLSPASNSLQGIAEPKATNRSHWVSLRIEAMDCPTEERLIRDAFAKLDAVEALEFNLMQRVLRVRHRYADAEPLKAQISRLGMQAVETGQRDKQATPIPAKKSWWPLGAGLIAALAAEVCEWLGGVPEIAVALLALLAIAMAGVPAYRKGWIAIKHCTLNINALMSIAVTGALLIGHWPEAAMVSVLFAIAEVIEAQSLDRARTAIQGLMALAPESATVRHANGTWSTLPAKDVKLDALVRVKPGERIALDGQVETGHSSVNQAPITGESLPVDKVPGDRLFAGTINGEGSLEYRVTRRADDSTLARIIHAVEQAQGVRAPTQRFVDRFSRIYTPAVVLIAMAIAIFPPLFGWGGWLDWLYKGLVLLVIACPCALVISTPVTIVSGLSAAARRGILVKGGTFLEQGRLLQWIALDKTGTLTQGKPHVVERILLTEHDRAALEWAASLSARSDHPISQALSHALLKEGMAVKEVKEFAARPGQGVQGRISDQVYFLGNRRLLESLGLASHSLWQRIEELEQKGQSVVALADEQQVLALFVIADQVRETSREAIAALHALGVKTMVLSGDNPHSVSRIAEQVGIDEAHGSLLPEDKLSILQRKQKNSAVIGMVGDGINDAPALAQANIGFAMGAAGTDTAIETADVALMDDDLRKLPDFIRLSRSTYRILMQNIALALGIKAIFLILTLMGEATLWMAVFADMGTSLLVVANGLRLIRHR</sequence>
<dbReference type="InterPro" id="IPR001757">
    <property type="entry name" value="P_typ_ATPase"/>
</dbReference>
<feature type="transmembrane region" description="Helical" evidence="10">
    <location>
        <begin position="723"/>
        <end position="745"/>
    </location>
</feature>
<comment type="caution">
    <text evidence="12">The sequence shown here is derived from an EMBL/GenBank/DDBJ whole genome shotgun (WGS) entry which is preliminary data.</text>
</comment>
<dbReference type="NCBIfam" id="TIGR01525">
    <property type="entry name" value="ATPase-IB_hvy"/>
    <property type="match status" value="1"/>
</dbReference>
<name>A0A562QFM8_9PSED</name>
<comment type="catalytic activity">
    <reaction evidence="9">
        <text>Zn(2+)(in) + ATP + H2O = Zn(2+)(out) + ADP + phosphate + H(+)</text>
        <dbReference type="Rhea" id="RHEA:20621"/>
        <dbReference type="ChEBI" id="CHEBI:15377"/>
        <dbReference type="ChEBI" id="CHEBI:15378"/>
        <dbReference type="ChEBI" id="CHEBI:29105"/>
        <dbReference type="ChEBI" id="CHEBI:30616"/>
        <dbReference type="ChEBI" id="CHEBI:43474"/>
        <dbReference type="ChEBI" id="CHEBI:456216"/>
        <dbReference type="EC" id="7.2.2.12"/>
    </reaction>
</comment>
<dbReference type="PRINTS" id="PR00941">
    <property type="entry name" value="CDATPASE"/>
</dbReference>
<comment type="similarity">
    <text evidence="2 10">Belongs to the cation transport ATPase (P-type) (TC 3.A.3) family. Type IB subfamily.</text>
</comment>
<dbReference type="InterPro" id="IPR044492">
    <property type="entry name" value="P_typ_ATPase_HD_dom"/>
</dbReference>
<evidence type="ECO:0000259" key="11">
    <source>
        <dbReference type="Pfam" id="PF00122"/>
    </source>
</evidence>
<gene>
    <name evidence="12" type="ORF">IQ22_01465</name>
</gene>
<dbReference type="SUPFAM" id="SSF55008">
    <property type="entry name" value="HMA, heavy metal-associated domain"/>
    <property type="match status" value="1"/>
</dbReference>
<dbReference type="Gene3D" id="3.40.50.1000">
    <property type="entry name" value="HAD superfamily/HAD-like"/>
    <property type="match status" value="1"/>
</dbReference>
<feature type="transmembrane region" description="Helical" evidence="10">
    <location>
        <begin position="389"/>
        <end position="414"/>
    </location>
</feature>
<dbReference type="InterPro" id="IPR036163">
    <property type="entry name" value="HMA_dom_sf"/>
</dbReference>
<dbReference type="SFLD" id="SFLDS00003">
    <property type="entry name" value="Haloacid_Dehalogenase"/>
    <property type="match status" value="1"/>
</dbReference>
<protein>
    <recommendedName>
        <fullName evidence="8">P-type Zn(2+) transporter</fullName>
        <ecNumber evidence="8">7.2.2.12</ecNumber>
    </recommendedName>
</protein>
<dbReference type="InterPro" id="IPR008250">
    <property type="entry name" value="ATPase_P-typ_transduc_dom_A_sf"/>
</dbReference>
<dbReference type="AlphaFoldDB" id="A0A562QFM8"/>
<organism evidence="12 13">
    <name type="scientific">Pseudomonas duriflava</name>
    <dbReference type="NCBI Taxonomy" id="459528"/>
    <lineage>
        <taxon>Bacteria</taxon>
        <taxon>Pseudomonadati</taxon>
        <taxon>Pseudomonadota</taxon>
        <taxon>Gammaproteobacteria</taxon>
        <taxon>Pseudomonadales</taxon>
        <taxon>Pseudomonadaceae</taxon>
        <taxon>Pseudomonas</taxon>
    </lineage>
</organism>
<dbReference type="SFLD" id="SFLDF00027">
    <property type="entry name" value="p-type_atpase"/>
    <property type="match status" value="1"/>
</dbReference>
<evidence type="ECO:0000256" key="10">
    <source>
        <dbReference type="RuleBase" id="RU362081"/>
    </source>
</evidence>
<dbReference type="InterPro" id="IPR036412">
    <property type="entry name" value="HAD-like_sf"/>
</dbReference>
<proteinExistence type="inferred from homology"/>
<dbReference type="InterPro" id="IPR027256">
    <property type="entry name" value="P-typ_ATPase_IB"/>
</dbReference>
<evidence type="ECO:0000256" key="6">
    <source>
        <dbReference type="ARBA" id="ARBA00022989"/>
    </source>
</evidence>
<keyword evidence="10" id="KW-0067">ATP-binding</keyword>
<dbReference type="FunFam" id="2.70.150.10:FF:000002">
    <property type="entry name" value="Copper-transporting ATPase 1, putative"/>
    <property type="match status" value="1"/>
</dbReference>
<evidence type="ECO:0000256" key="2">
    <source>
        <dbReference type="ARBA" id="ARBA00006024"/>
    </source>
</evidence>
<keyword evidence="3 10" id="KW-0812">Transmembrane</keyword>
<dbReference type="GO" id="GO:0046872">
    <property type="term" value="F:metal ion binding"/>
    <property type="evidence" value="ECO:0007669"/>
    <property type="project" value="UniProtKB-KW"/>
</dbReference>
<dbReference type="SUPFAM" id="SSF81665">
    <property type="entry name" value="Calcium ATPase, transmembrane domain M"/>
    <property type="match status" value="1"/>
</dbReference>
<dbReference type="PRINTS" id="PR00119">
    <property type="entry name" value="CATATPASE"/>
</dbReference>
<evidence type="ECO:0000256" key="9">
    <source>
        <dbReference type="ARBA" id="ARBA00047308"/>
    </source>
</evidence>
<dbReference type="GO" id="GO:0016887">
    <property type="term" value="F:ATP hydrolysis activity"/>
    <property type="evidence" value="ECO:0007669"/>
    <property type="project" value="InterPro"/>
</dbReference>
<evidence type="ECO:0000256" key="1">
    <source>
        <dbReference type="ARBA" id="ARBA00004370"/>
    </source>
</evidence>
<feature type="transmembrane region" description="Helical" evidence="10">
    <location>
        <begin position="134"/>
        <end position="154"/>
    </location>
</feature>
<dbReference type="InterPro" id="IPR051014">
    <property type="entry name" value="Cation_Transport_ATPase_IB"/>
</dbReference>
<dbReference type="SFLD" id="SFLDG00002">
    <property type="entry name" value="C1.7:_P-type_atpase_like"/>
    <property type="match status" value="1"/>
</dbReference>
<dbReference type="InterPro" id="IPR059000">
    <property type="entry name" value="ATPase_P-type_domA"/>
</dbReference>
<feature type="domain" description="P-type ATPase A" evidence="11">
    <location>
        <begin position="242"/>
        <end position="343"/>
    </location>
</feature>
<dbReference type="GO" id="GO:0005524">
    <property type="term" value="F:ATP binding"/>
    <property type="evidence" value="ECO:0007669"/>
    <property type="project" value="UniProtKB-UniRule"/>
</dbReference>
<dbReference type="InterPro" id="IPR023299">
    <property type="entry name" value="ATPase_P-typ_cyto_dom_N"/>
</dbReference>
<feature type="transmembrane region" description="Helical" evidence="10">
    <location>
        <begin position="697"/>
        <end position="717"/>
    </location>
</feature>
<evidence type="ECO:0000256" key="5">
    <source>
        <dbReference type="ARBA" id="ARBA00022967"/>
    </source>
</evidence>
<evidence type="ECO:0000256" key="7">
    <source>
        <dbReference type="ARBA" id="ARBA00023136"/>
    </source>
</evidence>
<keyword evidence="10" id="KW-0547">Nucleotide-binding</keyword>
<comment type="subcellular location">
    <subcellularLocation>
        <location evidence="10">Cell membrane</location>
    </subcellularLocation>
    <subcellularLocation>
        <location evidence="1">Membrane</location>
    </subcellularLocation>
</comment>
<dbReference type="PROSITE" id="PS00154">
    <property type="entry name" value="ATPASE_E1_E2"/>
    <property type="match status" value="1"/>
</dbReference>
<dbReference type="InterPro" id="IPR018303">
    <property type="entry name" value="ATPase_P-typ_P_site"/>
</dbReference>
<dbReference type="Pfam" id="PF00122">
    <property type="entry name" value="E1-E2_ATPase"/>
    <property type="match status" value="1"/>
</dbReference>
<dbReference type="Pfam" id="PF00702">
    <property type="entry name" value="Hydrolase"/>
    <property type="match status" value="1"/>
</dbReference>
<dbReference type="SUPFAM" id="SSF56784">
    <property type="entry name" value="HAD-like"/>
    <property type="match status" value="1"/>
</dbReference>
<dbReference type="InterPro" id="IPR023298">
    <property type="entry name" value="ATPase_P-typ_TM_dom_sf"/>
</dbReference>
<keyword evidence="6 10" id="KW-1133">Transmembrane helix</keyword>
<accession>A0A562QFM8</accession>
<dbReference type="GO" id="GO:0016463">
    <property type="term" value="F:P-type zinc transporter activity"/>
    <property type="evidence" value="ECO:0007669"/>
    <property type="project" value="UniProtKB-EC"/>
</dbReference>
<evidence type="ECO:0000256" key="3">
    <source>
        <dbReference type="ARBA" id="ARBA00022692"/>
    </source>
</evidence>
<dbReference type="GO" id="GO:0005886">
    <property type="term" value="C:plasma membrane"/>
    <property type="evidence" value="ECO:0007669"/>
    <property type="project" value="UniProtKB-SubCell"/>
</dbReference>